<dbReference type="NCBIfam" id="TIGR00834">
    <property type="entry name" value="ae"/>
    <property type="match status" value="1"/>
</dbReference>
<protein>
    <recommendedName>
        <fullName evidence="11">Anion exchange protein</fullName>
    </recommendedName>
</protein>
<evidence type="ECO:0000256" key="6">
    <source>
        <dbReference type="ARBA" id="ARBA00022692"/>
    </source>
</evidence>
<gene>
    <name evidence="16" type="primary">LOC106809719</name>
</gene>
<feature type="transmembrane region" description="Helical" evidence="11">
    <location>
        <begin position="884"/>
        <end position="909"/>
    </location>
</feature>
<feature type="compositionally biased region" description="Basic residues" evidence="12">
    <location>
        <begin position="738"/>
        <end position="748"/>
    </location>
</feature>
<keyword evidence="15" id="KW-1185">Reference proteome</keyword>
<feature type="compositionally biased region" description="Basic residues" evidence="12">
    <location>
        <begin position="87"/>
        <end position="104"/>
    </location>
</feature>
<dbReference type="InterPro" id="IPR016152">
    <property type="entry name" value="PTrfase/Anion_transptr"/>
</dbReference>
<feature type="transmembrane region" description="Helical" evidence="11">
    <location>
        <begin position="1279"/>
        <end position="1296"/>
    </location>
</feature>
<feature type="transmembrane region" description="Helical" evidence="11">
    <location>
        <begin position="1022"/>
        <end position="1042"/>
    </location>
</feature>
<feature type="region of interest" description="Disordered" evidence="12">
    <location>
        <begin position="279"/>
        <end position="308"/>
    </location>
</feature>
<dbReference type="PRINTS" id="PR00165">
    <property type="entry name" value="ANIONEXCHNGR"/>
</dbReference>
<evidence type="ECO:0000256" key="4">
    <source>
        <dbReference type="ARBA" id="ARBA00022475"/>
    </source>
</evidence>
<reference evidence="16" key="1">
    <citation type="submission" date="2025-08" db="UniProtKB">
        <authorList>
            <consortium name="RefSeq"/>
        </authorList>
    </citation>
    <scope>IDENTIFICATION</scope>
</reference>
<evidence type="ECO:0000256" key="5">
    <source>
        <dbReference type="ARBA" id="ARBA00022681"/>
    </source>
</evidence>
<organism evidence="15 16">
    <name type="scientific">Priapulus caudatus</name>
    <name type="common">Priapulid worm</name>
    <dbReference type="NCBI Taxonomy" id="37621"/>
    <lineage>
        <taxon>Eukaryota</taxon>
        <taxon>Metazoa</taxon>
        <taxon>Ecdysozoa</taxon>
        <taxon>Scalidophora</taxon>
        <taxon>Priapulida</taxon>
        <taxon>Priapulimorpha</taxon>
        <taxon>Priapulimorphida</taxon>
        <taxon>Priapulidae</taxon>
        <taxon>Priapulus</taxon>
    </lineage>
</organism>
<feature type="domain" description="Bicarbonate transporter-like transmembrane" evidence="13">
    <location>
        <begin position="770"/>
        <end position="1311"/>
    </location>
</feature>
<evidence type="ECO:0000313" key="15">
    <source>
        <dbReference type="Proteomes" id="UP000695022"/>
    </source>
</evidence>
<comment type="similarity">
    <text evidence="2 11">Belongs to the anion exchanger (TC 2.A.31) family.</text>
</comment>
<evidence type="ECO:0000313" key="16">
    <source>
        <dbReference type="RefSeq" id="XP_014668378.1"/>
    </source>
</evidence>
<dbReference type="PANTHER" id="PTHR11453:SF47">
    <property type="entry name" value="ANION EXCHANGE PROTEIN"/>
    <property type="match status" value="1"/>
</dbReference>
<feature type="region of interest" description="Disordered" evidence="12">
    <location>
        <begin position="225"/>
        <end position="266"/>
    </location>
</feature>
<evidence type="ECO:0000259" key="13">
    <source>
        <dbReference type="Pfam" id="PF00955"/>
    </source>
</evidence>
<feature type="compositionally biased region" description="Polar residues" evidence="12">
    <location>
        <begin position="141"/>
        <end position="156"/>
    </location>
</feature>
<dbReference type="InterPro" id="IPR003020">
    <property type="entry name" value="HCO3_transpt_euk"/>
</dbReference>
<evidence type="ECO:0000256" key="10">
    <source>
        <dbReference type="ARBA" id="ARBA00049347"/>
    </source>
</evidence>
<feature type="transmembrane region" description="Helical" evidence="11">
    <location>
        <begin position="1209"/>
        <end position="1229"/>
    </location>
</feature>
<feature type="transmembrane region" description="Helical" evidence="11">
    <location>
        <begin position="1184"/>
        <end position="1203"/>
    </location>
</feature>
<evidence type="ECO:0000256" key="2">
    <source>
        <dbReference type="ARBA" id="ARBA00010993"/>
    </source>
</evidence>
<feature type="compositionally biased region" description="Basic and acidic residues" evidence="12">
    <location>
        <begin position="228"/>
        <end position="239"/>
    </location>
</feature>
<sequence length="1333" mass="148956">MESGRSAPSKLAEIVYDDDISPSPAQSFDATDEDMAKMFVPAERFDVLDRNSAAVPESSHHYGEEDYKTHRVDTHGYPHMHQPMKTLKTHHHRHKHKGSKKHKPGEKADDDDTQVLAVDETDRVGGAQEPDSAGDSRKRQTGQVSDPQMPQAYSFSSHDDSEDVTTASPEGVLSTGSDTPLAFPAKTRGAVRRGSSTGSEKPAQYYLGGDAKLGADDVEEMKPLFSGPEDHGNEVRGSKEAVGMPLSPSTASFDDSKTNRRQSTDQGQVCFSLGVESQEDIPDAVGDGSTQPVYDHSKGRRHSKTDNAVSLEQRRCRGSEVMFRSESMAARMFAGDAEETDEDDDIAHRYEVVRGLRRRKIKAKTSVASIIHPARGEGVGKDETIVPVYTKKKYDHSPHEVFVELDELIVGEDNETTWKETARWIKFEEDIQEAADRWGKPHVPSLSFHSLLELRKCLELGTVLLDLEETTLSGVATRVVDNMSTTDQIREEDRGAVLKALLLKHKRLNEAGFIRKNLSMKNLTSLDGRNGHYEFLPRGASIGSMLDKYIHHGDTHSAYKEKENSVAVDIEQNQEKLVEKDLVHSASSPKLGETEQEAANSKQIAELRRKIPEGAEASAILVGAVDFLDKPTIAFVRLAEGTVIPQLTEIDIPTRFIFVLLGPVKGGLDYHEVGRSIATLMSNKTFHTVAYQADDRKDILVAINEFLDTSTVLPPGEWDKKTLLGIAEMQKEQMVKQAARKRERRHHPSAKEQGAADKPEPSDALQRTGRLFGGVINDIKHRYPMYKGDLLDALNMQCLATCIFIFFACLSPAITFGGVMNDRTDQWMGVSEMLAASALDGFIYSIFSCQPLLILGATGPILVFEYSLFSFCESQGYEFLVMRWWIGVWVLIWTMLIVAFDGSVLVRYFTRFTEEIFATLISFIFIFGCFEKLYHIYSDHPLLSLEEYCDESLDNATMFANETAVNNETLSDNATDLNSRLSQEPIKNQPNTALMSTVFMLGTFFLANYLKNFRNSKFLGRSLRRALGDFGVPIAIAVMTAIDELVVTKTYTEKLYVPEGFSPTAPEKRGWIINPLGIHIHFEWYLMFAASIPSLMLYILVFMDFQISALIINKKDRCLKKGTGYHMDMFIVGILTFLNGAFGLPWMCAATVRSVAHWSSLTVMSRTHAPGDKPKVVHVHEQRVTNFVVSILLGVCVLMGPVLNAVPEAVLFGIFLYMGISSLQGIQLVDRFKMLFKPGKHFPDVGYVKKVRTFKIHMFTIIQILCMALLWIVKSSVAALAFPFVLLLMVAVRKAIEFIFDSAELGELDKEDLDSANEEEDELDFYEQVHVAI</sequence>
<evidence type="ECO:0000256" key="3">
    <source>
        <dbReference type="ARBA" id="ARBA00022448"/>
    </source>
</evidence>
<dbReference type="Pfam" id="PF00955">
    <property type="entry name" value="HCO3_cotransp"/>
    <property type="match status" value="1"/>
</dbReference>
<proteinExistence type="inferred from homology"/>
<keyword evidence="7 11" id="KW-1133">Transmembrane helix</keyword>
<feature type="transmembrane region" description="Helical" evidence="11">
    <location>
        <begin position="803"/>
        <end position="821"/>
    </location>
</feature>
<feature type="transmembrane region" description="Helical" evidence="11">
    <location>
        <begin position="916"/>
        <end position="937"/>
    </location>
</feature>
<accession>A0ABM1E857</accession>
<dbReference type="SUPFAM" id="SSF55804">
    <property type="entry name" value="Phoshotransferase/anion transport protein"/>
    <property type="match status" value="1"/>
</dbReference>
<evidence type="ECO:0000256" key="8">
    <source>
        <dbReference type="ARBA" id="ARBA00023065"/>
    </source>
</evidence>
<feature type="transmembrane region" description="Helical" evidence="11">
    <location>
        <begin position="992"/>
        <end position="1010"/>
    </location>
</feature>
<feature type="domain" description="Band 3 cytoplasmic" evidence="14">
    <location>
        <begin position="399"/>
        <end position="719"/>
    </location>
</feature>
<dbReference type="GeneID" id="106809719"/>
<keyword evidence="8 11" id="KW-0406">Ion transport</keyword>
<dbReference type="InterPro" id="IPR011531">
    <property type="entry name" value="HCO3_transpt-like_TM_dom"/>
</dbReference>
<dbReference type="PRINTS" id="PR01231">
    <property type="entry name" value="HCO3TRNSPORT"/>
</dbReference>
<evidence type="ECO:0000256" key="11">
    <source>
        <dbReference type="RuleBase" id="RU362035"/>
    </source>
</evidence>
<feature type="transmembrane region" description="Helical" evidence="11">
    <location>
        <begin position="842"/>
        <end position="864"/>
    </location>
</feature>
<keyword evidence="6 11" id="KW-0812">Transmembrane</keyword>
<dbReference type="Gene3D" id="3.40.930.10">
    <property type="entry name" value="Mannitol-specific EII, Chain A"/>
    <property type="match status" value="1"/>
</dbReference>
<evidence type="ECO:0000256" key="1">
    <source>
        <dbReference type="ARBA" id="ARBA00004651"/>
    </source>
</evidence>
<dbReference type="Pfam" id="PF07565">
    <property type="entry name" value="Band_3_cyto"/>
    <property type="match status" value="1"/>
</dbReference>
<feature type="region of interest" description="Disordered" evidence="12">
    <location>
        <begin position="736"/>
        <end position="763"/>
    </location>
</feature>
<evidence type="ECO:0000256" key="7">
    <source>
        <dbReference type="ARBA" id="ARBA00022989"/>
    </source>
</evidence>
<evidence type="ECO:0000256" key="12">
    <source>
        <dbReference type="SAM" id="MobiDB-lite"/>
    </source>
</evidence>
<evidence type="ECO:0000256" key="9">
    <source>
        <dbReference type="ARBA" id="ARBA00023136"/>
    </source>
</evidence>
<keyword evidence="9 11" id="KW-0472">Membrane</keyword>
<keyword evidence="4" id="KW-1003">Cell membrane</keyword>
<keyword evidence="5" id="KW-0039">Anion exchange</keyword>
<name>A0ABM1E857_PRICU</name>
<dbReference type="Gene3D" id="1.10.287.570">
    <property type="entry name" value="Helical hairpin bin"/>
    <property type="match status" value="1"/>
</dbReference>
<comment type="catalytic activity">
    <reaction evidence="10">
        <text>hydrogencarbonate(in) + chloride(out) = hydrogencarbonate(out) + chloride(in)</text>
        <dbReference type="Rhea" id="RHEA:72363"/>
        <dbReference type="ChEBI" id="CHEBI:17544"/>
        <dbReference type="ChEBI" id="CHEBI:17996"/>
    </reaction>
</comment>
<feature type="compositionally biased region" description="Polar residues" evidence="12">
    <location>
        <begin position="164"/>
        <end position="178"/>
    </location>
</feature>
<dbReference type="InterPro" id="IPR001717">
    <property type="entry name" value="Anion_exchange"/>
</dbReference>
<comment type="subcellular location">
    <subcellularLocation>
        <location evidence="1">Cell membrane</location>
        <topology evidence="1">Multi-pass membrane protein</topology>
    </subcellularLocation>
    <subcellularLocation>
        <location evidence="11">Membrane</location>
        <topology evidence="11">Multi-pass membrane protein</topology>
    </subcellularLocation>
</comment>
<feature type="transmembrane region" description="Helical" evidence="11">
    <location>
        <begin position="1084"/>
        <end position="1112"/>
    </location>
</feature>
<evidence type="ECO:0000259" key="14">
    <source>
        <dbReference type="Pfam" id="PF07565"/>
    </source>
</evidence>
<dbReference type="InterPro" id="IPR013769">
    <property type="entry name" value="Band3_cytoplasmic_dom"/>
</dbReference>
<keyword evidence="3 11" id="KW-0813">Transport</keyword>
<dbReference type="RefSeq" id="XP_014668378.1">
    <property type="nucleotide sequence ID" value="XM_014812892.1"/>
</dbReference>
<feature type="region of interest" description="Disordered" evidence="12">
    <location>
        <begin position="75"/>
        <end position="207"/>
    </location>
</feature>
<dbReference type="Proteomes" id="UP000695022">
    <property type="component" value="Unplaced"/>
</dbReference>
<dbReference type="PANTHER" id="PTHR11453">
    <property type="entry name" value="ANION EXCHANGE PROTEIN"/>
    <property type="match status" value="1"/>
</dbReference>